<gene>
    <name evidence="3" type="ORF">Rrhod_0393</name>
</gene>
<organism evidence="3 4">
    <name type="scientific">Rhodococcus rhodnii LMG 5362</name>
    <dbReference type="NCBI Taxonomy" id="1273125"/>
    <lineage>
        <taxon>Bacteria</taxon>
        <taxon>Bacillati</taxon>
        <taxon>Actinomycetota</taxon>
        <taxon>Actinomycetes</taxon>
        <taxon>Mycobacteriales</taxon>
        <taxon>Nocardiaceae</taxon>
        <taxon>Rhodococcus</taxon>
    </lineage>
</organism>
<evidence type="ECO:0000313" key="4">
    <source>
        <dbReference type="Proteomes" id="UP000013525"/>
    </source>
</evidence>
<name>R7WS81_9NOCA</name>
<keyword evidence="2" id="KW-1133">Transmembrane helix</keyword>
<keyword evidence="4" id="KW-1185">Reference proteome</keyword>
<feature type="transmembrane region" description="Helical" evidence="2">
    <location>
        <begin position="85"/>
        <end position="103"/>
    </location>
</feature>
<dbReference type="InterPro" id="IPR016566">
    <property type="entry name" value="UCP010219"/>
</dbReference>
<feature type="compositionally biased region" description="Basic and acidic residues" evidence="1">
    <location>
        <begin position="1"/>
        <end position="28"/>
    </location>
</feature>
<evidence type="ECO:0000313" key="3">
    <source>
        <dbReference type="EMBL" id="EOM78202.1"/>
    </source>
</evidence>
<dbReference type="PIRSF" id="PIRSF010219">
    <property type="entry name" value="UCP010219"/>
    <property type="match status" value="1"/>
</dbReference>
<accession>R7WS81</accession>
<reference evidence="3 4" key="1">
    <citation type="journal article" date="2013" name="Genome Announc.">
        <title>Draft Genome Sequence of Rhodococcus rhodnii Strain LMG5362, a Symbiont of Rhodnius prolixus (Hemiptera, Reduviidae, Triatominae), the Principle Vector of Trypanosoma cruzi.</title>
        <authorList>
            <person name="Pachebat J.A."/>
            <person name="van Keulen G."/>
            <person name="Whitten M.M."/>
            <person name="Girdwood S."/>
            <person name="Del Sol R."/>
            <person name="Dyson P.J."/>
            <person name="Facey P.D."/>
        </authorList>
    </citation>
    <scope>NUCLEOTIDE SEQUENCE [LARGE SCALE GENOMIC DNA]</scope>
    <source>
        <strain evidence="3 4">LMG 5362</strain>
    </source>
</reference>
<comment type="caution">
    <text evidence="3">The sequence shown here is derived from an EMBL/GenBank/DDBJ whole genome shotgun (WGS) entry which is preliminary data.</text>
</comment>
<dbReference type="AlphaFoldDB" id="R7WS81"/>
<dbReference type="EMBL" id="APMY01000010">
    <property type="protein sequence ID" value="EOM78202.1"/>
    <property type="molecule type" value="Genomic_DNA"/>
</dbReference>
<dbReference type="eggNOG" id="ENOG5031MNQ">
    <property type="taxonomic scope" value="Bacteria"/>
</dbReference>
<dbReference type="Proteomes" id="UP000013525">
    <property type="component" value="Unassembled WGS sequence"/>
</dbReference>
<feature type="region of interest" description="Disordered" evidence="1">
    <location>
        <begin position="219"/>
        <end position="239"/>
    </location>
</feature>
<dbReference type="Pfam" id="PF11361">
    <property type="entry name" value="DUF3159"/>
    <property type="match status" value="1"/>
</dbReference>
<dbReference type="PATRIC" id="fig|1273125.3.peg.385"/>
<feature type="transmembrane region" description="Helical" evidence="2">
    <location>
        <begin position="109"/>
        <end position="134"/>
    </location>
</feature>
<evidence type="ECO:0000256" key="2">
    <source>
        <dbReference type="SAM" id="Phobius"/>
    </source>
</evidence>
<protein>
    <recommendedName>
        <fullName evidence="5">DUF3159 domain-containing protein</fullName>
    </recommendedName>
</protein>
<feature type="transmembrane region" description="Helical" evidence="2">
    <location>
        <begin position="155"/>
        <end position="176"/>
    </location>
</feature>
<feature type="transmembrane region" description="Helical" evidence="2">
    <location>
        <begin position="60"/>
        <end position="78"/>
    </location>
</feature>
<evidence type="ECO:0008006" key="5">
    <source>
        <dbReference type="Google" id="ProtNLM"/>
    </source>
</evidence>
<keyword evidence="2" id="KW-0472">Membrane</keyword>
<sequence>MTETPRDRSEAHRRPDDPGTSGESREPTLLDQMGGLGGLLYSSLPILIFVPANAVWNLTAAIWAALGLATAILLWRVVRRESVQPAISGFIGVGISVFIAWRVGDAKGYFLFGIYTSLLYAGAFVVSILVRWPLVGVVWGYLNGSRNLWRSNKRAVRAYDIATAAWAVVFGARYVVQSQLYDADSTGWLAVARIGMGWPLTGIVLLVTVWAVRRADRAVEPPPADTPARRDQSVPGSGG</sequence>
<feature type="transmembrane region" description="Helical" evidence="2">
    <location>
        <begin position="33"/>
        <end position="54"/>
    </location>
</feature>
<feature type="transmembrane region" description="Helical" evidence="2">
    <location>
        <begin position="188"/>
        <end position="212"/>
    </location>
</feature>
<evidence type="ECO:0000256" key="1">
    <source>
        <dbReference type="SAM" id="MobiDB-lite"/>
    </source>
</evidence>
<keyword evidence="2" id="KW-0812">Transmembrane</keyword>
<feature type="region of interest" description="Disordered" evidence="1">
    <location>
        <begin position="1"/>
        <end position="29"/>
    </location>
</feature>
<proteinExistence type="predicted"/>